<keyword evidence="2" id="KW-1185">Reference proteome</keyword>
<organism evidence="1 2">
    <name type="scientific">Oryza meyeriana var. granulata</name>
    <dbReference type="NCBI Taxonomy" id="110450"/>
    <lineage>
        <taxon>Eukaryota</taxon>
        <taxon>Viridiplantae</taxon>
        <taxon>Streptophyta</taxon>
        <taxon>Embryophyta</taxon>
        <taxon>Tracheophyta</taxon>
        <taxon>Spermatophyta</taxon>
        <taxon>Magnoliopsida</taxon>
        <taxon>Liliopsida</taxon>
        <taxon>Poales</taxon>
        <taxon>Poaceae</taxon>
        <taxon>BOP clade</taxon>
        <taxon>Oryzoideae</taxon>
        <taxon>Oryzeae</taxon>
        <taxon>Oryzinae</taxon>
        <taxon>Oryza</taxon>
        <taxon>Oryza meyeriana</taxon>
    </lineage>
</organism>
<reference evidence="1 2" key="1">
    <citation type="submission" date="2019-11" db="EMBL/GenBank/DDBJ databases">
        <title>Whole genome sequence of Oryza granulata.</title>
        <authorList>
            <person name="Li W."/>
        </authorList>
    </citation>
    <scope>NUCLEOTIDE SEQUENCE [LARGE SCALE GENOMIC DNA]</scope>
    <source>
        <strain evidence="2">cv. Menghai</strain>
        <tissue evidence="1">Leaf</tissue>
    </source>
</reference>
<protein>
    <submittedName>
        <fullName evidence="1">Uncharacterized protein</fullName>
    </submittedName>
</protein>
<evidence type="ECO:0000313" key="1">
    <source>
        <dbReference type="EMBL" id="KAF0934297.1"/>
    </source>
</evidence>
<sequence>MHELAPQFFHSSVGFGWDTSPMLTRCAALRSWWGGQRARTLLAAVRGCGASGGQRVWGKRRPVGVGRVAAAQTSWTTA</sequence>
<dbReference type="EMBL" id="SPHZ02000001">
    <property type="protein sequence ID" value="KAF0934297.1"/>
    <property type="molecule type" value="Genomic_DNA"/>
</dbReference>
<proteinExistence type="predicted"/>
<dbReference type="Proteomes" id="UP000479710">
    <property type="component" value="Unassembled WGS sequence"/>
</dbReference>
<dbReference type="AlphaFoldDB" id="A0A6G1FBL2"/>
<accession>A0A6G1FBL2</accession>
<gene>
    <name evidence="1" type="ORF">E2562_024487</name>
</gene>
<name>A0A6G1FBL2_9ORYZ</name>
<comment type="caution">
    <text evidence="1">The sequence shown here is derived from an EMBL/GenBank/DDBJ whole genome shotgun (WGS) entry which is preliminary data.</text>
</comment>
<feature type="non-terminal residue" evidence="1">
    <location>
        <position position="78"/>
    </location>
</feature>
<evidence type="ECO:0000313" key="2">
    <source>
        <dbReference type="Proteomes" id="UP000479710"/>
    </source>
</evidence>